<feature type="transmembrane region" description="Helical" evidence="8">
    <location>
        <begin position="235"/>
        <end position="253"/>
    </location>
</feature>
<keyword evidence="7 8" id="KW-0472">Membrane</keyword>
<dbReference type="InterPro" id="IPR052017">
    <property type="entry name" value="TSUP"/>
</dbReference>
<evidence type="ECO:0000313" key="9">
    <source>
        <dbReference type="EMBL" id="RIX34611.1"/>
    </source>
</evidence>
<gene>
    <name evidence="9" type="ORF">D3M95_06950</name>
</gene>
<evidence type="ECO:0000256" key="6">
    <source>
        <dbReference type="ARBA" id="ARBA00022989"/>
    </source>
</evidence>
<dbReference type="STRING" id="1451189.CFAL_03175"/>
<evidence type="ECO:0000256" key="2">
    <source>
        <dbReference type="ARBA" id="ARBA00009142"/>
    </source>
</evidence>
<dbReference type="PANTHER" id="PTHR30269:SF0">
    <property type="entry name" value="MEMBRANE TRANSPORTER PROTEIN YFCA-RELATED"/>
    <property type="match status" value="1"/>
</dbReference>
<evidence type="ECO:0000256" key="1">
    <source>
        <dbReference type="ARBA" id="ARBA00004651"/>
    </source>
</evidence>
<evidence type="ECO:0000256" key="7">
    <source>
        <dbReference type="ARBA" id="ARBA00023136"/>
    </source>
</evidence>
<dbReference type="GO" id="GO:0005886">
    <property type="term" value="C:plasma membrane"/>
    <property type="evidence" value="ECO:0007669"/>
    <property type="project" value="UniProtKB-SubCell"/>
</dbReference>
<dbReference type="AlphaFoldDB" id="A0A418Q6L1"/>
<comment type="caution">
    <text evidence="9">The sequence shown here is derived from an EMBL/GenBank/DDBJ whole genome shotgun (WGS) entry which is preliminary data.</text>
</comment>
<dbReference type="InterPro" id="IPR002781">
    <property type="entry name" value="TM_pro_TauE-like"/>
</dbReference>
<keyword evidence="5 8" id="KW-0812">Transmembrane</keyword>
<accession>A0A418Q6L1</accession>
<dbReference type="EMBL" id="QXJK01000006">
    <property type="protein sequence ID" value="RIX34611.1"/>
    <property type="molecule type" value="Genomic_DNA"/>
</dbReference>
<organism evidence="9 10">
    <name type="scientific">Corynebacterium falsenii</name>
    <dbReference type="NCBI Taxonomy" id="108486"/>
    <lineage>
        <taxon>Bacteria</taxon>
        <taxon>Bacillati</taxon>
        <taxon>Actinomycetota</taxon>
        <taxon>Actinomycetes</taxon>
        <taxon>Mycobacteriales</taxon>
        <taxon>Corynebacteriaceae</taxon>
        <taxon>Corynebacterium</taxon>
    </lineage>
</organism>
<name>A0A418Q6L1_9CORY</name>
<dbReference type="Pfam" id="PF01925">
    <property type="entry name" value="TauE"/>
    <property type="match status" value="1"/>
</dbReference>
<evidence type="ECO:0000256" key="8">
    <source>
        <dbReference type="RuleBase" id="RU363041"/>
    </source>
</evidence>
<feature type="transmembrane region" description="Helical" evidence="8">
    <location>
        <begin position="190"/>
        <end position="215"/>
    </location>
</feature>
<dbReference type="PANTHER" id="PTHR30269">
    <property type="entry name" value="TRANSMEMBRANE PROTEIN YFCA"/>
    <property type="match status" value="1"/>
</dbReference>
<dbReference type="RefSeq" id="WP_025402273.1">
    <property type="nucleotide sequence ID" value="NZ_CBCRUA010000014.1"/>
</dbReference>
<protein>
    <recommendedName>
        <fullName evidence="8">Probable membrane transporter protein</fullName>
    </recommendedName>
</protein>
<evidence type="ECO:0000256" key="4">
    <source>
        <dbReference type="ARBA" id="ARBA00022475"/>
    </source>
</evidence>
<reference evidence="9 10" key="1">
    <citation type="submission" date="2018-09" db="EMBL/GenBank/DDBJ databases">
        <title>Optimization and identification of Corynebacterium falsenii FN1-14 from fish paste.</title>
        <authorList>
            <person name="Daroonpunt R."/>
            <person name="Tanasupawat S."/>
        </authorList>
    </citation>
    <scope>NUCLEOTIDE SEQUENCE [LARGE SCALE GENOMIC DNA]</scope>
    <source>
        <strain evidence="9 10">FN1-14</strain>
    </source>
</reference>
<feature type="transmembrane region" description="Helical" evidence="8">
    <location>
        <begin position="136"/>
        <end position="153"/>
    </location>
</feature>
<keyword evidence="4 8" id="KW-1003">Cell membrane</keyword>
<dbReference type="OrthoDB" id="554695at2"/>
<keyword evidence="6 8" id="KW-1133">Transmembrane helix</keyword>
<feature type="transmembrane region" description="Helical" evidence="8">
    <location>
        <begin position="96"/>
        <end position="115"/>
    </location>
</feature>
<dbReference type="Proteomes" id="UP000285278">
    <property type="component" value="Unassembled WGS sequence"/>
</dbReference>
<evidence type="ECO:0000313" key="10">
    <source>
        <dbReference type="Proteomes" id="UP000285278"/>
    </source>
</evidence>
<comment type="subcellular location">
    <subcellularLocation>
        <location evidence="1 8">Cell membrane</location>
        <topology evidence="1 8">Multi-pass membrane protein</topology>
    </subcellularLocation>
</comment>
<evidence type="ECO:0000256" key="3">
    <source>
        <dbReference type="ARBA" id="ARBA00022448"/>
    </source>
</evidence>
<proteinExistence type="inferred from homology"/>
<evidence type="ECO:0000256" key="5">
    <source>
        <dbReference type="ARBA" id="ARBA00022692"/>
    </source>
</evidence>
<keyword evidence="10" id="KW-1185">Reference proteome</keyword>
<comment type="similarity">
    <text evidence="2 8">Belongs to the 4-toluene sulfonate uptake permease (TSUP) (TC 2.A.102) family.</text>
</comment>
<feature type="transmembrane region" description="Helical" evidence="8">
    <location>
        <begin position="70"/>
        <end position="90"/>
    </location>
</feature>
<sequence>MLAALIAGSAMAGFVDAVVGGGGLILIPLLMVFLPGTPAVSAIATNKVASVSGTASATVSLLRTVRVDRRLVSVGVPIALLSAAIGALLASLMSNAVLRPIAIILLVAVGCYVALKPSFGQAVTGPHARGTKPITGGWRWAIALIAIGIIAIYDGFFGPGTGTFLIIVLTALLGRNFIESVTMAKIFNTSTNLGALVVFTLSGVVMWKLGIILAVANIVGAQIGARMVITKGTGFVRAMLLVVVTVMAIKLTVDLLM</sequence>
<keyword evidence="3" id="KW-0813">Transport</keyword>